<accession>A0A6J6EWD4</accession>
<feature type="domain" description="CNNM transmembrane" evidence="10">
    <location>
        <begin position="55"/>
        <end position="257"/>
    </location>
</feature>
<evidence type="ECO:0000256" key="5">
    <source>
        <dbReference type="ARBA" id="ARBA00022989"/>
    </source>
</evidence>
<dbReference type="EMBL" id="CAEZUA010000005">
    <property type="protein sequence ID" value="CAB4580940.1"/>
    <property type="molecule type" value="Genomic_DNA"/>
</dbReference>
<feature type="transmembrane region" description="Helical" evidence="8">
    <location>
        <begin position="114"/>
        <end position="134"/>
    </location>
</feature>
<feature type="transmembrane region" description="Helical" evidence="8">
    <location>
        <begin position="59"/>
        <end position="84"/>
    </location>
</feature>
<evidence type="ECO:0000313" key="14">
    <source>
        <dbReference type="EMBL" id="CAB5069546.1"/>
    </source>
</evidence>
<dbReference type="InterPro" id="IPR044751">
    <property type="entry name" value="Ion_transp-like_CBS"/>
</dbReference>
<dbReference type="InterPro" id="IPR005170">
    <property type="entry name" value="Transptr-assoc_dom"/>
</dbReference>
<protein>
    <submittedName>
        <fullName evidence="11">Unannotated protein</fullName>
    </submittedName>
</protein>
<keyword evidence="2" id="KW-1003">Cell membrane</keyword>
<evidence type="ECO:0000256" key="3">
    <source>
        <dbReference type="ARBA" id="ARBA00022692"/>
    </source>
</evidence>
<dbReference type="SUPFAM" id="SSF56176">
    <property type="entry name" value="FAD-binding/transporter-associated domain-like"/>
    <property type="match status" value="1"/>
</dbReference>
<proteinExistence type="predicted"/>
<dbReference type="EMBL" id="CAEZZZ010000001">
    <property type="protein sequence ID" value="CAB4769367.1"/>
    <property type="molecule type" value="Genomic_DNA"/>
</dbReference>
<evidence type="ECO:0000313" key="11">
    <source>
        <dbReference type="EMBL" id="CAB4580940.1"/>
    </source>
</evidence>
<dbReference type="Pfam" id="PF03471">
    <property type="entry name" value="CorC_HlyC"/>
    <property type="match status" value="1"/>
</dbReference>
<keyword evidence="4" id="KW-0677">Repeat</keyword>
<dbReference type="PROSITE" id="PS51371">
    <property type="entry name" value="CBS"/>
    <property type="match status" value="2"/>
</dbReference>
<dbReference type="Gene3D" id="3.10.580.10">
    <property type="entry name" value="CBS-domain"/>
    <property type="match status" value="1"/>
</dbReference>
<dbReference type="InterPro" id="IPR051676">
    <property type="entry name" value="UPF0053_domain"/>
</dbReference>
<dbReference type="InterPro" id="IPR046342">
    <property type="entry name" value="CBS_dom_sf"/>
</dbReference>
<dbReference type="FunFam" id="3.10.580.10:FF:000002">
    <property type="entry name" value="Magnesium/cobalt efflux protein CorC"/>
    <property type="match status" value="1"/>
</dbReference>
<sequence>MPDDPLVEGSSFSLSFEKENPIEETSMRWAKYTRETISGEHPLADKICLMPSDRSIHGLVTNIGIVTALILLAALFVAAEIALISLRESQVRQMATRGRRGARVAALSTNPNRFLAAAQVGVTVCGFLSAALGAERLGTYVEPWLESFGLSKTWSSNLSLIGLTLVIAYFSLVFGELVPKRLALFRTEEIALASAPIIDVLAMFFRPIIWLLSHSTDFVVRIFGVDPKEKRTQMSEEELLDLVTGHAALSDEERDIVEEVFNASERQVHEVMVPRTEVDFMDGSLTISKAIALAVDRAHSRYPVVRGSSDEIIGFIHVRDLLDTSLAGKDGKIQELVRLIMFLPGTKGVLPALTEMRSQRQHLAIVLDEYGGTDGIITMEDLVECLIGDIKDEYDSHENEVQEQSHSGDVEVDGLISIEDLLDQTGIEIPEGPYETASGFVMHFLGRMPQAHDVLTINGIRVEVLSLEGKRAGRLLISRSV</sequence>
<dbReference type="CDD" id="cd04590">
    <property type="entry name" value="CBS_pair_CorC_HlyC_assoc"/>
    <property type="match status" value="1"/>
</dbReference>
<name>A0A6J6EWD4_9ZZZZ</name>
<evidence type="ECO:0000256" key="6">
    <source>
        <dbReference type="ARBA" id="ARBA00023122"/>
    </source>
</evidence>
<keyword evidence="5 8" id="KW-1133">Transmembrane helix</keyword>
<dbReference type="InterPro" id="IPR002550">
    <property type="entry name" value="CNNM"/>
</dbReference>
<dbReference type="Gene3D" id="3.30.465.10">
    <property type="match status" value="1"/>
</dbReference>
<dbReference type="AlphaFoldDB" id="A0A6J6EWD4"/>
<dbReference type="PANTHER" id="PTHR43099:SF2">
    <property type="entry name" value="UPF0053 PROTEIN YRKA"/>
    <property type="match status" value="1"/>
</dbReference>
<dbReference type="Pfam" id="PF00571">
    <property type="entry name" value="CBS"/>
    <property type="match status" value="2"/>
</dbReference>
<evidence type="ECO:0000313" key="12">
    <source>
        <dbReference type="EMBL" id="CAB4666820.1"/>
    </source>
</evidence>
<evidence type="ECO:0000256" key="8">
    <source>
        <dbReference type="SAM" id="Phobius"/>
    </source>
</evidence>
<dbReference type="SUPFAM" id="SSF54631">
    <property type="entry name" value="CBS-domain pair"/>
    <property type="match status" value="1"/>
</dbReference>
<dbReference type="GO" id="GO:0005886">
    <property type="term" value="C:plasma membrane"/>
    <property type="evidence" value="ECO:0007669"/>
    <property type="project" value="UniProtKB-SubCell"/>
</dbReference>
<dbReference type="InterPro" id="IPR036318">
    <property type="entry name" value="FAD-bd_PCMH-like_sf"/>
</dbReference>
<dbReference type="InterPro" id="IPR016169">
    <property type="entry name" value="FAD-bd_PCMH_sub2"/>
</dbReference>
<evidence type="ECO:0000259" key="9">
    <source>
        <dbReference type="PROSITE" id="PS51371"/>
    </source>
</evidence>
<feature type="domain" description="CBS" evidence="9">
    <location>
        <begin position="272"/>
        <end position="331"/>
    </location>
</feature>
<dbReference type="SMART" id="SM01091">
    <property type="entry name" value="CorC_HlyC"/>
    <property type="match status" value="1"/>
</dbReference>
<dbReference type="PROSITE" id="PS51846">
    <property type="entry name" value="CNNM"/>
    <property type="match status" value="1"/>
</dbReference>
<keyword evidence="6" id="KW-0129">CBS domain</keyword>
<dbReference type="PANTHER" id="PTHR43099">
    <property type="entry name" value="UPF0053 PROTEIN YRKA"/>
    <property type="match status" value="1"/>
</dbReference>
<dbReference type="InterPro" id="IPR000644">
    <property type="entry name" value="CBS_dom"/>
</dbReference>
<dbReference type="EMBL" id="CAFBQZ010000001">
    <property type="protein sequence ID" value="CAB5069546.1"/>
    <property type="molecule type" value="Genomic_DNA"/>
</dbReference>
<dbReference type="EMBL" id="CAEZWS010000037">
    <property type="protein sequence ID" value="CAB4666820.1"/>
    <property type="molecule type" value="Genomic_DNA"/>
</dbReference>
<evidence type="ECO:0000313" key="13">
    <source>
        <dbReference type="EMBL" id="CAB4769367.1"/>
    </source>
</evidence>
<dbReference type="Pfam" id="PF01595">
    <property type="entry name" value="CNNM"/>
    <property type="match status" value="1"/>
</dbReference>
<keyword evidence="3 8" id="KW-0812">Transmembrane</keyword>
<evidence type="ECO:0000256" key="1">
    <source>
        <dbReference type="ARBA" id="ARBA00004651"/>
    </source>
</evidence>
<feature type="transmembrane region" description="Helical" evidence="8">
    <location>
        <begin position="154"/>
        <end position="178"/>
    </location>
</feature>
<dbReference type="GO" id="GO:0050660">
    <property type="term" value="F:flavin adenine dinucleotide binding"/>
    <property type="evidence" value="ECO:0007669"/>
    <property type="project" value="InterPro"/>
</dbReference>
<organism evidence="11">
    <name type="scientific">freshwater metagenome</name>
    <dbReference type="NCBI Taxonomy" id="449393"/>
    <lineage>
        <taxon>unclassified sequences</taxon>
        <taxon>metagenomes</taxon>
        <taxon>ecological metagenomes</taxon>
    </lineage>
</organism>
<evidence type="ECO:0000256" key="2">
    <source>
        <dbReference type="ARBA" id="ARBA00022475"/>
    </source>
</evidence>
<keyword evidence="7 8" id="KW-0472">Membrane</keyword>
<comment type="subcellular location">
    <subcellularLocation>
        <location evidence="1">Cell membrane</location>
        <topology evidence="1">Multi-pass membrane protein</topology>
    </subcellularLocation>
</comment>
<evidence type="ECO:0000256" key="7">
    <source>
        <dbReference type="ARBA" id="ARBA00023136"/>
    </source>
</evidence>
<evidence type="ECO:0000259" key="10">
    <source>
        <dbReference type="PROSITE" id="PS51846"/>
    </source>
</evidence>
<gene>
    <name evidence="11" type="ORF">UFOPK1773_00148</name>
    <name evidence="12" type="ORF">UFOPK2288_00809</name>
    <name evidence="13" type="ORF">UFOPK2931_00069</name>
    <name evidence="14" type="ORF">UFOPK4372_00013</name>
</gene>
<feature type="domain" description="CBS" evidence="9">
    <location>
        <begin position="333"/>
        <end position="393"/>
    </location>
</feature>
<feature type="transmembrane region" description="Helical" evidence="8">
    <location>
        <begin position="190"/>
        <end position="212"/>
    </location>
</feature>
<evidence type="ECO:0000256" key="4">
    <source>
        <dbReference type="ARBA" id="ARBA00022737"/>
    </source>
</evidence>
<reference evidence="11" key="1">
    <citation type="submission" date="2020-05" db="EMBL/GenBank/DDBJ databases">
        <authorList>
            <person name="Chiriac C."/>
            <person name="Salcher M."/>
            <person name="Ghai R."/>
            <person name="Kavagutti S V."/>
        </authorList>
    </citation>
    <scope>NUCLEOTIDE SEQUENCE</scope>
</reference>